<evidence type="ECO:0000313" key="4">
    <source>
        <dbReference type="Proteomes" id="UP000007076"/>
    </source>
</evidence>
<keyword evidence="4" id="KW-1185">Reference proteome</keyword>
<feature type="transmembrane region" description="Helical" evidence="2">
    <location>
        <begin position="436"/>
        <end position="456"/>
    </location>
</feature>
<accession>E4NII9</accession>
<feature type="region of interest" description="Disordered" evidence="1">
    <location>
        <begin position="570"/>
        <end position="647"/>
    </location>
</feature>
<protein>
    <submittedName>
        <fullName evidence="3">Uncharacterized protein</fullName>
    </submittedName>
</protein>
<dbReference type="EMBL" id="AP010968">
    <property type="protein sequence ID" value="BAJ32787.1"/>
    <property type="molecule type" value="Genomic_DNA"/>
</dbReference>
<reference evidence="3 4" key="1">
    <citation type="journal article" date="2010" name="DNA Res.">
        <title>Genome sequence of Kitasatospora setae NBRC 14216T: an evolutionary snapshot of the family Streptomycetaceae.</title>
        <authorList>
            <person name="Ichikawa N."/>
            <person name="Oguchi A."/>
            <person name="Ikeda H."/>
            <person name="Ishikawa J."/>
            <person name="Kitani S."/>
            <person name="Watanabe Y."/>
            <person name="Nakamura S."/>
            <person name="Katano Y."/>
            <person name="Kishi E."/>
            <person name="Sasagawa M."/>
            <person name="Ankai A."/>
            <person name="Fukui S."/>
            <person name="Hashimoto Y."/>
            <person name="Kamata S."/>
            <person name="Otoguro M."/>
            <person name="Tanikawa S."/>
            <person name="Nihira T."/>
            <person name="Horinouchi S."/>
            <person name="Ohnishi Y."/>
            <person name="Hayakawa M."/>
            <person name="Kuzuyama T."/>
            <person name="Arisawa A."/>
            <person name="Nomoto F."/>
            <person name="Miura H."/>
            <person name="Takahashi Y."/>
            <person name="Fujita N."/>
        </authorList>
    </citation>
    <scope>NUCLEOTIDE SEQUENCE [LARGE SCALE GENOMIC DNA]</scope>
    <source>
        <strain evidence="4">ATCC 33774 / DSM 43861 / JCM 3304 / KCC A-0304 / NBRC 14216 / KM-6054</strain>
    </source>
</reference>
<evidence type="ECO:0000256" key="1">
    <source>
        <dbReference type="SAM" id="MobiDB-lite"/>
    </source>
</evidence>
<feature type="compositionally biased region" description="Acidic residues" evidence="1">
    <location>
        <begin position="572"/>
        <end position="605"/>
    </location>
</feature>
<dbReference type="AlphaFoldDB" id="E4NII9"/>
<evidence type="ECO:0000256" key="2">
    <source>
        <dbReference type="SAM" id="Phobius"/>
    </source>
</evidence>
<feature type="compositionally biased region" description="Low complexity" evidence="1">
    <location>
        <begin position="615"/>
        <end position="633"/>
    </location>
</feature>
<gene>
    <name evidence="3" type="ordered locus">KSE_70290</name>
</gene>
<keyword evidence="2" id="KW-1133">Transmembrane helix</keyword>
<organism evidence="3 4">
    <name type="scientific">Kitasatospora setae (strain ATCC 33774 / DSM 43861 / JCM 3304 / KCC A-0304 / NBRC 14216 / KM-6054)</name>
    <name type="common">Streptomyces setae</name>
    <dbReference type="NCBI Taxonomy" id="452652"/>
    <lineage>
        <taxon>Bacteria</taxon>
        <taxon>Bacillati</taxon>
        <taxon>Actinomycetota</taxon>
        <taxon>Actinomycetes</taxon>
        <taxon>Kitasatosporales</taxon>
        <taxon>Streptomycetaceae</taxon>
        <taxon>Kitasatospora</taxon>
    </lineage>
</organism>
<feature type="compositionally biased region" description="Basic and acidic residues" evidence="1">
    <location>
        <begin position="634"/>
        <end position="643"/>
    </location>
</feature>
<keyword evidence="2" id="KW-0472">Membrane</keyword>
<proteinExistence type="predicted"/>
<dbReference type="STRING" id="452652.KSE_70290"/>
<dbReference type="eggNOG" id="ENOG50332E2">
    <property type="taxonomic scope" value="Bacteria"/>
</dbReference>
<sequence>MPAPVVRLDLRAPELAGTDPAVLRSAVVARLAEQGLSQPHDLRFLVIDTPAGLDAHHTRIEQVMAYRAPGRVRVLCLLVGGLPDHPGPAERRLLRPATLRAPEAGLVWAGDLQAGHGHDDPAGPADPQALAVLADVLSVPELFDETLDLLASLPDGVAAPALRVLEHGLSPEVRHQAWSEALLRFAGSHDPAPAGPAGDRLPGALEGLVTGSATGSPWRRTGSGEESRAHHEAVDALDTARAEAVRFGGPAGLVTGAGRAELESALGRGRQALDRYGALVGRVLRIDGGTAGTRSAAESATQLAKLGIALDPPTTTGERVGESLRLLAVGLLNAGLPLRSVAQRLTLLAGQVQPLSNSPLLAELDGLRPSTAGDRSLPPAPPGLGVLGAAGLAGLLGGLWTWPALPAALVVPLLVSLGVLAGVLRLPGGPGRVSHAVGLGVAALLGAAVSAAAAGAAGLPPWTGVVGLPVGGVLAGWLVLRAWRDHAQRWGLERGVEPLQQELHGLEALLVRALREFWAVEERRYCADAAMSVVGMLRATAAAAEEEAARDLAEPSGAAGESEEDWLGRAADDEDDPWSYGDGDGDGDGDGYGDGQYDDEADDDWIGLRSEDNPARAAGGPAAGPRPGAAGRPRWLERGEAKGGPELVPTLVGDLTDATLTALDPYWGAVERGRAGDAAQERITERVRELLAAARDHLDRNDVLPAPPFAAPHRMRSGPAGLLGVDVGRAADQTFPDRDGRGLLQLNSAEQQDLLSRNPDAVVLVRFAPESAHGGPLLDGGGEEAREVRTAAGRYAGRLRLTALRAGVVGTVRQRHGSAYDEEEQW</sequence>
<feature type="region of interest" description="Disordered" evidence="1">
    <location>
        <begin position="209"/>
        <end position="229"/>
    </location>
</feature>
<keyword evidence="2" id="KW-0812">Transmembrane</keyword>
<dbReference type="Proteomes" id="UP000007076">
    <property type="component" value="Chromosome"/>
</dbReference>
<feature type="transmembrane region" description="Helical" evidence="2">
    <location>
        <begin position="407"/>
        <end position="424"/>
    </location>
</feature>
<dbReference type="HOGENOM" id="CLU_327025_0_0_11"/>
<name>E4NII9_KITSK</name>
<dbReference type="PATRIC" id="fig|452652.3.peg.7062"/>
<dbReference type="KEGG" id="ksk:KSE_70290"/>
<feature type="transmembrane region" description="Helical" evidence="2">
    <location>
        <begin position="462"/>
        <end position="480"/>
    </location>
</feature>
<evidence type="ECO:0000313" key="3">
    <source>
        <dbReference type="EMBL" id="BAJ32787.1"/>
    </source>
</evidence>